<reference evidence="2 3" key="1">
    <citation type="submission" date="2021-01" db="EMBL/GenBank/DDBJ databases">
        <title>Genomic Encyclopedia of Type Strains, Phase IV (KMG-IV): sequencing the most valuable type-strain genomes for metagenomic binning, comparative biology and taxonomic classification.</title>
        <authorList>
            <person name="Goeker M."/>
        </authorList>
    </citation>
    <scope>NUCLEOTIDE SEQUENCE [LARGE SCALE GENOMIC DNA]</scope>
    <source>
        <strain evidence="2 3">DSM 25890</strain>
    </source>
</reference>
<keyword evidence="3" id="KW-1185">Reference proteome</keyword>
<dbReference type="Gene3D" id="3.90.1720.10">
    <property type="entry name" value="endopeptidase domain like (from Nostoc punctiforme)"/>
    <property type="match status" value="1"/>
</dbReference>
<proteinExistence type="predicted"/>
<evidence type="ECO:0000313" key="2">
    <source>
        <dbReference type="EMBL" id="MBM7614392.1"/>
    </source>
</evidence>
<protein>
    <recommendedName>
        <fullName evidence="4">Peptidase C39-like domain-containing protein</fullName>
    </recommendedName>
</protein>
<dbReference type="Proteomes" id="UP001314796">
    <property type="component" value="Unassembled WGS sequence"/>
</dbReference>
<evidence type="ECO:0008006" key="4">
    <source>
        <dbReference type="Google" id="ProtNLM"/>
    </source>
</evidence>
<name>A0ABS2NN69_9FIRM</name>
<evidence type="ECO:0000313" key="3">
    <source>
        <dbReference type="Proteomes" id="UP001314796"/>
    </source>
</evidence>
<comment type="caution">
    <text evidence="2">The sequence shown here is derived from an EMBL/GenBank/DDBJ whole genome shotgun (WGS) entry which is preliminary data.</text>
</comment>
<evidence type="ECO:0000256" key="1">
    <source>
        <dbReference type="SAM" id="MobiDB-lite"/>
    </source>
</evidence>
<feature type="region of interest" description="Disordered" evidence="1">
    <location>
        <begin position="78"/>
        <end position="105"/>
    </location>
</feature>
<feature type="compositionally biased region" description="Basic and acidic residues" evidence="1">
    <location>
        <begin position="78"/>
        <end position="92"/>
    </location>
</feature>
<sequence length="365" mass="41702">MKRINVKIAVFVMLIVGLTLYTAYSMLAEEEISLEEVRVLAADGMITPITKEDVTGEGSEKIGKELLEDTLEEQVENEIDKEGGQNEKKATEEVNQSDDLEKEERKQEELRKAELLKEEERKRAVLRAEEAKREETKKQEENKQIEANPNALQVDLNSYVLNVMKTYPRNGSHPYLLNNDYQNYNGVTANINYQNKLLLKAHPSGSRASHCSGLTFEVFFKAMQQRNKEAGISPEDFNGMSYDQLYNFAMTWYVANGNKQSSNIAIAVEKYGIGHRVSNLEDAKPGDFLDFSRENNTGHTVVFLNWIRDNGKIIGLRYWSTQGSTNGINYNEEYFNVEKSNGTKYGDLIIDQIYIARVTSINKYR</sequence>
<dbReference type="EMBL" id="JAFBEE010000004">
    <property type="protein sequence ID" value="MBM7614392.1"/>
    <property type="molecule type" value="Genomic_DNA"/>
</dbReference>
<accession>A0ABS2NN69</accession>
<dbReference type="RefSeq" id="WP_204400661.1">
    <property type="nucleotide sequence ID" value="NZ_JAFBEE010000004.1"/>
</dbReference>
<organism evidence="2 3">
    <name type="scientific">Alkaliphilus hydrothermalis</name>
    <dbReference type="NCBI Taxonomy" id="1482730"/>
    <lineage>
        <taxon>Bacteria</taxon>
        <taxon>Bacillati</taxon>
        <taxon>Bacillota</taxon>
        <taxon>Clostridia</taxon>
        <taxon>Peptostreptococcales</taxon>
        <taxon>Natronincolaceae</taxon>
        <taxon>Alkaliphilus</taxon>
    </lineage>
</organism>
<gene>
    <name evidence="2" type="ORF">JOC73_000903</name>
</gene>